<evidence type="ECO:0008006" key="4">
    <source>
        <dbReference type="Google" id="ProtNLM"/>
    </source>
</evidence>
<accession>A0ABP9AAY3</accession>
<keyword evidence="3" id="KW-1185">Reference proteome</keyword>
<dbReference type="RefSeq" id="WP_345613653.1">
    <property type="nucleotide sequence ID" value="NZ_BAABJV010000005.1"/>
</dbReference>
<evidence type="ECO:0000313" key="3">
    <source>
        <dbReference type="Proteomes" id="UP001501147"/>
    </source>
</evidence>
<proteinExistence type="predicted"/>
<organism evidence="2 3">
    <name type="scientific">Streptomyces sanyensis</name>
    <dbReference type="NCBI Taxonomy" id="568869"/>
    <lineage>
        <taxon>Bacteria</taxon>
        <taxon>Bacillati</taxon>
        <taxon>Actinomycetota</taxon>
        <taxon>Actinomycetes</taxon>
        <taxon>Kitasatosporales</taxon>
        <taxon>Streptomycetaceae</taxon>
        <taxon>Streptomyces</taxon>
    </lineage>
</organism>
<evidence type="ECO:0000313" key="2">
    <source>
        <dbReference type="EMBL" id="GAA4777049.1"/>
    </source>
</evidence>
<evidence type="ECO:0000256" key="1">
    <source>
        <dbReference type="SAM" id="MobiDB-lite"/>
    </source>
</evidence>
<name>A0ABP9AAY3_9ACTN</name>
<feature type="region of interest" description="Disordered" evidence="1">
    <location>
        <begin position="263"/>
        <end position="287"/>
    </location>
</feature>
<dbReference type="EMBL" id="BAABJV010000005">
    <property type="protein sequence ID" value="GAA4777049.1"/>
    <property type="molecule type" value="Genomic_DNA"/>
</dbReference>
<feature type="region of interest" description="Disordered" evidence="1">
    <location>
        <begin position="1"/>
        <end position="36"/>
    </location>
</feature>
<reference evidence="3" key="1">
    <citation type="journal article" date="2019" name="Int. J. Syst. Evol. Microbiol.">
        <title>The Global Catalogue of Microorganisms (GCM) 10K type strain sequencing project: providing services to taxonomists for standard genome sequencing and annotation.</title>
        <authorList>
            <consortium name="The Broad Institute Genomics Platform"/>
            <consortium name="The Broad Institute Genome Sequencing Center for Infectious Disease"/>
            <person name="Wu L."/>
            <person name="Ma J."/>
        </authorList>
    </citation>
    <scope>NUCLEOTIDE SEQUENCE [LARGE SCALE GENOMIC DNA]</scope>
    <source>
        <strain evidence="3">JCM 18324</strain>
    </source>
</reference>
<gene>
    <name evidence="2" type="ORF">GCM10023329_27420</name>
</gene>
<protein>
    <recommendedName>
        <fullName evidence="4">MarR family transcriptional regulator</fullName>
    </recommendedName>
</protein>
<comment type="caution">
    <text evidence="2">The sequence shown here is derived from an EMBL/GenBank/DDBJ whole genome shotgun (WGS) entry which is preliminary data.</text>
</comment>
<dbReference type="Proteomes" id="UP001501147">
    <property type="component" value="Unassembled WGS sequence"/>
</dbReference>
<sequence>MADTELSSAPHPPANPGYGKRTTPGGHPRTGADFTGLPPREAALASFVDRLPEGSDISVKTLARLTPYGQCAVARALNNLIAAGHLRRGRECVTNPSGSPVWVTRTWWSRTARDDAWWAAFRRGDAVEERRRTTLPRAYVVLAALGRENPAMSLSHADCTALAPLVEEWFAREATDRQVLCALTEGLPRPVHHPAALARRRLVDKLPPAPPPRPRPVRVLECGGCGAPARGGELVRGACRRCRGLAAGPPAALPPDRVRALAAEARAAAARPGEGTSSSPPRAEGPS</sequence>